<dbReference type="AlphaFoldDB" id="A0A0W0ZTQ5"/>
<evidence type="ECO:0000313" key="1">
    <source>
        <dbReference type="EMBL" id="KTD72556.1"/>
    </source>
</evidence>
<dbReference type="Gene3D" id="1.25.40.20">
    <property type="entry name" value="Ankyrin repeat-containing domain"/>
    <property type="match status" value="1"/>
</dbReference>
<organism evidence="1 2">
    <name type="scientific">Legionella tucsonensis</name>
    <dbReference type="NCBI Taxonomy" id="40335"/>
    <lineage>
        <taxon>Bacteria</taxon>
        <taxon>Pseudomonadati</taxon>
        <taxon>Pseudomonadota</taxon>
        <taxon>Gammaproteobacteria</taxon>
        <taxon>Legionellales</taxon>
        <taxon>Legionellaceae</taxon>
        <taxon>Legionella</taxon>
    </lineage>
</organism>
<gene>
    <name evidence="1" type="ORF">Ltuc_0403</name>
</gene>
<comment type="caution">
    <text evidence="1">The sequence shown here is derived from an EMBL/GenBank/DDBJ whole genome shotgun (WGS) entry which is preliminary data.</text>
</comment>
<proteinExistence type="predicted"/>
<dbReference type="Proteomes" id="UP000054693">
    <property type="component" value="Unassembled WGS sequence"/>
</dbReference>
<keyword evidence="2" id="KW-1185">Reference proteome</keyword>
<dbReference type="InterPro" id="IPR036770">
    <property type="entry name" value="Ankyrin_rpt-contain_sf"/>
</dbReference>
<protein>
    <submittedName>
        <fullName evidence="1">Ankyrin repeats (3 copies)</fullName>
    </submittedName>
</protein>
<dbReference type="SUPFAM" id="SSF48403">
    <property type="entry name" value="Ankyrin repeat"/>
    <property type="match status" value="1"/>
</dbReference>
<reference evidence="1 2" key="1">
    <citation type="submission" date="2015-11" db="EMBL/GenBank/DDBJ databases">
        <title>Genomic analysis of 38 Legionella species identifies large and diverse effector repertoires.</title>
        <authorList>
            <person name="Burstein D."/>
            <person name="Amaro F."/>
            <person name="Zusman T."/>
            <person name="Lifshitz Z."/>
            <person name="Cohen O."/>
            <person name="Gilbert J.A."/>
            <person name="Pupko T."/>
            <person name="Shuman H.A."/>
            <person name="Segal G."/>
        </authorList>
    </citation>
    <scope>NUCLEOTIDE SEQUENCE [LARGE SCALE GENOMIC DNA]</scope>
    <source>
        <strain evidence="1 2">ATCC 49180</strain>
    </source>
</reference>
<sequence length="262" mass="29818">MFPSKKWIVKHLGEEKVNKAVRINNHDFDSLAMAALQNDTELMGLLFEKGANNPDVALQLAARDNRLKALNMLLEESYRKLLKDSEKTMVESCRLALEFGRTEAFIILTTDHEINVHFKKHLEEVKSQAEILKRVVKSGSWECLEKLIYYYENNIPNLNLHELISEDIIETAQKIGNKQCLEILSQKSGKEIPAANAIEFPKTIENTNLLVTGFRSFVEFLAYLFNKLLKQAATSHNFFKSDIAATEESEALVKPKSDPPLP</sequence>
<dbReference type="EMBL" id="LNZA01000001">
    <property type="protein sequence ID" value="KTD72556.1"/>
    <property type="molecule type" value="Genomic_DNA"/>
</dbReference>
<dbReference type="PATRIC" id="fig|40335.7.peg.420"/>
<accession>A0A0W0ZTQ5</accession>
<name>A0A0W0ZTQ5_9GAMM</name>
<evidence type="ECO:0000313" key="2">
    <source>
        <dbReference type="Proteomes" id="UP000054693"/>
    </source>
</evidence>